<evidence type="ECO:0000313" key="2">
    <source>
        <dbReference type="Proteomes" id="UP000279372"/>
    </source>
</evidence>
<protein>
    <submittedName>
        <fullName evidence="1">Uncharacterized protein</fullName>
    </submittedName>
</protein>
<reference evidence="1 2" key="1">
    <citation type="submission" date="2018-08" db="EMBL/GenBank/DDBJ databases">
        <title>Recombination of ecologically and evolutionarily significant loci maintains genetic cohesion in the Pseudomonas syringae species complex.</title>
        <authorList>
            <person name="Dillon M."/>
            <person name="Thakur S."/>
            <person name="Almeida R.N.D."/>
            <person name="Weir B.S."/>
            <person name="Guttman D.S."/>
        </authorList>
    </citation>
    <scope>NUCLEOTIDE SEQUENCE [LARGE SCALE GENOMIC DNA]</scope>
    <source>
        <strain evidence="1 2">ICMP 8902</strain>
    </source>
</reference>
<proteinExistence type="predicted"/>
<dbReference type="Proteomes" id="UP000279372">
    <property type="component" value="Unassembled WGS sequence"/>
</dbReference>
<accession>A0A3M3YKZ4</accession>
<dbReference type="AlphaFoldDB" id="A0A3M3YKZ4"/>
<evidence type="ECO:0000313" key="1">
    <source>
        <dbReference type="EMBL" id="RMO83230.1"/>
    </source>
</evidence>
<name>A0A3M3YKZ4_9PSED</name>
<gene>
    <name evidence="1" type="ORF">ALQ33_01602</name>
</gene>
<dbReference type="EMBL" id="RBQB01000284">
    <property type="protein sequence ID" value="RMO83230.1"/>
    <property type="molecule type" value="Genomic_DNA"/>
</dbReference>
<organism evidence="1 2">
    <name type="scientific">Pseudomonas syringae pv. philadelphi</name>
    <dbReference type="NCBI Taxonomy" id="251706"/>
    <lineage>
        <taxon>Bacteria</taxon>
        <taxon>Pseudomonadati</taxon>
        <taxon>Pseudomonadota</taxon>
        <taxon>Gammaproteobacteria</taxon>
        <taxon>Pseudomonadales</taxon>
        <taxon>Pseudomonadaceae</taxon>
        <taxon>Pseudomonas</taxon>
    </lineage>
</organism>
<comment type="caution">
    <text evidence="1">The sequence shown here is derived from an EMBL/GenBank/DDBJ whole genome shotgun (WGS) entry which is preliminary data.</text>
</comment>
<sequence>MHPMTQQPRSERRTQNRVLALFTDKERSDYLGYRYLGEWSKRGQNRNIELELLRANLKHRGYSDAQISAAVQRLMTATDATGITLYQANLRTYQLLRYGVPV</sequence>